<evidence type="ECO:0000256" key="4">
    <source>
        <dbReference type="ARBA" id="ARBA00022837"/>
    </source>
</evidence>
<organism evidence="9">
    <name type="scientific">Diaphorina citri</name>
    <name type="common">Asian citrus psyllid</name>
    <dbReference type="NCBI Taxonomy" id="121845"/>
    <lineage>
        <taxon>Eukaryota</taxon>
        <taxon>Metazoa</taxon>
        <taxon>Ecdysozoa</taxon>
        <taxon>Arthropoda</taxon>
        <taxon>Hexapoda</taxon>
        <taxon>Insecta</taxon>
        <taxon>Pterygota</taxon>
        <taxon>Neoptera</taxon>
        <taxon>Paraneoptera</taxon>
        <taxon>Hemiptera</taxon>
        <taxon>Sternorrhyncha</taxon>
        <taxon>Psylloidea</taxon>
        <taxon>Psyllidae</taxon>
        <taxon>Diaphorininae</taxon>
        <taxon>Diaphorina</taxon>
    </lineage>
</organism>
<evidence type="ECO:0000256" key="3">
    <source>
        <dbReference type="ARBA" id="ARBA00022801"/>
    </source>
</evidence>
<dbReference type="GO" id="GO:0005509">
    <property type="term" value="F:calcium ion binding"/>
    <property type="evidence" value="ECO:0007669"/>
    <property type="project" value="InterPro"/>
</dbReference>
<dbReference type="PANTHER" id="PTHR13023:SF3">
    <property type="entry name" value="SOLUBLE CALCIUM-ACTIVATED NUCLEOTIDASE 1"/>
    <property type="match status" value="1"/>
</dbReference>
<dbReference type="GO" id="GO:0030166">
    <property type="term" value="P:proteoglycan biosynthetic process"/>
    <property type="evidence" value="ECO:0007669"/>
    <property type="project" value="TreeGrafter"/>
</dbReference>
<dbReference type="AlphaFoldDB" id="A0A1S3DD23"/>
<evidence type="ECO:0000313" key="9">
    <source>
        <dbReference type="RefSeq" id="XP_008479509.1"/>
    </source>
</evidence>
<keyword evidence="3" id="KW-0378">Hydrolase</keyword>
<keyword evidence="8" id="KW-1185">Reference proteome</keyword>
<dbReference type="GO" id="GO:0045134">
    <property type="term" value="F:UDP phosphatase activity"/>
    <property type="evidence" value="ECO:0007669"/>
    <property type="project" value="TreeGrafter"/>
</dbReference>
<feature type="binding site" evidence="6">
    <location>
        <position position="240"/>
    </location>
    <ligand>
        <name>Ca(2+)</name>
        <dbReference type="ChEBI" id="CHEBI:29108"/>
    </ligand>
</feature>
<dbReference type="InterPro" id="IPR009283">
    <property type="entry name" value="Apyrase"/>
</dbReference>
<feature type="binding site" evidence="6">
    <location>
        <position position="170"/>
    </location>
    <ligand>
        <name>Ca(2+)</name>
        <dbReference type="ChEBI" id="CHEBI:29108"/>
    </ligand>
</feature>
<feature type="binding site" evidence="6">
    <location>
        <position position="124"/>
    </location>
    <ligand>
        <name>Ca(2+)</name>
        <dbReference type="ChEBI" id="CHEBI:29108"/>
    </ligand>
</feature>
<dbReference type="KEGG" id="dci:103516319"/>
<keyword evidence="2 6" id="KW-0479">Metal-binding</keyword>
<dbReference type="OMA" id="TEGFKCE"/>
<evidence type="ECO:0000313" key="8">
    <source>
        <dbReference type="Proteomes" id="UP000079169"/>
    </source>
</evidence>
<sequence>MHHGVLLCFFAISVVLPVQIKARPGELRVRSLSTHSPDHQSNNQSNHPKLTCDPCHYEIALITDNDEKSKSKTNPNLWESKFSKTTLDVKATNSGNFTVTVGKLNTVILSSNIDEDGKGMELSELIYYNGNLLTFDDKTGTVFHIVNDKVKPWVTLNNCNGSKADGYKSEWATVKNKKLYVGSAGFPWAPSSDETVEPKNCGPQWIKIISETGDVQNVNWKPMYNKIQNATKCKGYITHEAVMWSEIQNKWFFAPRKCSLEAFNSSTNHLIGSNILIMTDENFNKIEVVEVGPTLAGQGFSSFKFLPHSDDTLIVALKTHEDDNSFRTFITVFGINGDIYLKNALMSTEDKFEGVEILHK</sequence>
<keyword evidence="4 6" id="KW-0106">Calcium</keyword>
<dbReference type="SUPFAM" id="SSF101887">
    <property type="entry name" value="Apyrase"/>
    <property type="match status" value="1"/>
</dbReference>
<keyword evidence="7" id="KW-0732">Signal</keyword>
<evidence type="ECO:0000256" key="5">
    <source>
        <dbReference type="ARBA" id="ARBA00025738"/>
    </source>
</evidence>
<evidence type="ECO:0000256" key="2">
    <source>
        <dbReference type="ARBA" id="ARBA00022723"/>
    </source>
</evidence>
<feature type="binding site" evidence="6">
    <location>
        <position position="123"/>
    </location>
    <ligand>
        <name>Ca(2+)</name>
        <dbReference type="ChEBI" id="CHEBI:29108"/>
    </ligand>
</feature>
<dbReference type="GO" id="GO:0004382">
    <property type="term" value="F:GDP phosphatase activity"/>
    <property type="evidence" value="ECO:0007669"/>
    <property type="project" value="TreeGrafter"/>
</dbReference>
<name>A0A1S3DD23_DIACI</name>
<proteinExistence type="inferred from homology"/>
<evidence type="ECO:0000256" key="6">
    <source>
        <dbReference type="PIRSR" id="PIRSR609283-1"/>
    </source>
</evidence>
<dbReference type="RefSeq" id="XP_017302610.1">
    <property type="nucleotide sequence ID" value="XM_017447121.2"/>
</dbReference>
<dbReference type="STRING" id="121845.A0A1S3DD23"/>
<accession>A0A1S3DD23</accession>
<feature type="chain" id="PRO_5010479154" evidence="7">
    <location>
        <begin position="23"/>
        <end position="360"/>
    </location>
</feature>
<comment type="cofactor">
    <cofactor evidence="1 6">
        <name>Ca(2+)</name>
        <dbReference type="ChEBI" id="CHEBI:29108"/>
    </cofactor>
</comment>
<evidence type="ECO:0000313" key="10">
    <source>
        <dbReference type="RefSeq" id="XP_017302610.1"/>
    </source>
</evidence>
<dbReference type="InterPro" id="IPR036258">
    <property type="entry name" value="Apyrase_sf"/>
</dbReference>
<protein>
    <submittedName>
        <fullName evidence="9">Apyrase-like isoform X1</fullName>
    </submittedName>
    <submittedName>
        <fullName evidence="10">Apyrase-like isoform X2</fullName>
    </submittedName>
</protein>
<reference evidence="9 10" key="1">
    <citation type="submission" date="2023-09" db="UniProtKB">
        <authorList>
            <consortium name="RefSeq"/>
        </authorList>
    </citation>
    <scope>IDENTIFICATION</scope>
</reference>
<dbReference type="Proteomes" id="UP000079169">
    <property type="component" value="Unplaced"/>
</dbReference>
<gene>
    <name evidence="9 10" type="primary">LOC103516319</name>
</gene>
<evidence type="ECO:0000256" key="7">
    <source>
        <dbReference type="SAM" id="SignalP"/>
    </source>
</evidence>
<dbReference type="Pfam" id="PF06079">
    <property type="entry name" value="Apyrase"/>
    <property type="match status" value="1"/>
</dbReference>
<feature type="signal peptide" evidence="7">
    <location>
        <begin position="1"/>
        <end position="22"/>
    </location>
</feature>
<dbReference type="PANTHER" id="PTHR13023">
    <property type="entry name" value="APYRASE"/>
    <property type="match status" value="1"/>
</dbReference>
<evidence type="ECO:0000256" key="1">
    <source>
        <dbReference type="ARBA" id="ARBA00001913"/>
    </source>
</evidence>
<dbReference type="PaxDb" id="121845-A0A1S3DD23"/>
<comment type="similarity">
    <text evidence="5">Belongs to the apyrase family.</text>
</comment>
<dbReference type="GeneID" id="103516319"/>
<feature type="binding site" evidence="6">
    <location>
        <position position="301"/>
    </location>
    <ligand>
        <name>Ca(2+)</name>
        <dbReference type="ChEBI" id="CHEBI:29108"/>
    </ligand>
</feature>
<dbReference type="RefSeq" id="XP_008479509.1">
    <property type="nucleotide sequence ID" value="XM_008481287.3"/>
</dbReference>
<dbReference type="Gene3D" id="2.120.10.100">
    <property type="entry name" value="Apyrase"/>
    <property type="match status" value="1"/>
</dbReference>
<feature type="binding site" evidence="6">
    <location>
        <position position="353"/>
    </location>
    <ligand>
        <name>Ca(2+)</name>
        <dbReference type="ChEBI" id="CHEBI:29108"/>
    </ligand>
</feature>